<name>E4T3D6_PALPW</name>
<reference evidence="2 3" key="2">
    <citation type="journal article" date="2011" name="Stand. Genomic Sci.">
        <title>Complete genome sequence of Paludibacter propionicigenes type strain (WB4).</title>
        <authorList>
            <person name="Gronow S."/>
            <person name="Munk C."/>
            <person name="Lapidus A."/>
            <person name="Nolan M."/>
            <person name="Lucas S."/>
            <person name="Hammon N."/>
            <person name="Deshpande S."/>
            <person name="Cheng J.F."/>
            <person name="Tapia R."/>
            <person name="Han C."/>
            <person name="Goodwin L."/>
            <person name="Pitluck S."/>
            <person name="Liolios K."/>
            <person name="Ivanova N."/>
            <person name="Mavromatis K."/>
            <person name="Mikhailova N."/>
            <person name="Pati A."/>
            <person name="Chen A."/>
            <person name="Palaniappan K."/>
            <person name="Land M."/>
            <person name="Hauser L."/>
            <person name="Chang Y.J."/>
            <person name="Jeffries C.D."/>
            <person name="Brambilla E."/>
            <person name="Rohde M."/>
            <person name="Goker M."/>
            <person name="Detter J.C."/>
            <person name="Woyke T."/>
            <person name="Bristow J."/>
            <person name="Eisen J.A."/>
            <person name="Markowitz V."/>
            <person name="Hugenholtz P."/>
            <person name="Kyrpides N.C."/>
            <person name="Klenk H.P."/>
        </authorList>
    </citation>
    <scope>NUCLEOTIDE SEQUENCE [LARGE SCALE GENOMIC DNA]</scope>
    <source>
        <strain evidence="3">DSM 17365 / JCM 13257 / WB4</strain>
    </source>
</reference>
<dbReference type="Gene3D" id="3.30.1380.10">
    <property type="match status" value="1"/>
</dbReference>
<dbReference type="eggNOG" id="ENOG502ZX6Q">
    <property type="taxonomic scope" value="Bacteria"/>
</dbReference>
<keyword evidence="1" id="KW-0472">Membrane</keyword>
<evidence type="ECO:0000313" key="2">
    <source>
        <dbReference type="EMBL" id="ADQ79230.1"/>
    </source>
</evidence>
<dbReference type="KEGG" id="ppn:Palpr_1081"/>
<dbReference type="InterPro" id="IPR009045">
    <property type="entry name" value="Zn_M74/Hedgehog-like"/>
</dbReference>
<dbReference type="InterPro" id="IPR043769">
    <property type="entry name" value="DUF5715"/>
</dbReference>
<dbReference type="SUPFAM" id="SSF55166">
    <property type="entry name" value="Hedgehog/DD-peptidase"/>
    <property type="match status" value="1"/>
</dbReference>
<dbReference type="Pfam" id="PF18979">
    <property type="entry name" value="DUF5715"/>
    <property type="match status" value="1"/>
</dbReference>
<accession>E4T3D6</accession>
<dbReference type="EMBL" id="CP002345">
    <property type="protein sequence ID" value="ADQ79230.1"/>
    <property type="molecule type" value="Genomic_DNA"/>
</dbReference>
<keyword evidence="3" id="KW-1185">Reference proteome</keyword>
<dbReference type="AlphaFoldDB" id="E4T3D6"/>
<keyword evidence="1" id="KW-0812">Transmembrane</keyword>
<evidence type="ECO:0000256" key="1">
    <source>
        <dbReference type="SAM" id="Phobius"/>
    </source>
</evidence>
<dbReference type="STRING" id="694427.Palpr_1081"/>
<proteinExistence type="predicted"/>
<feature type="transmembrane region" description="Helical" evidence="1">
    <location>
        <begin position="12"/>
        <end position="30"/>
    </location>
</feature>
<dbReference type="HOGENOM" id="CLU_070052_1_0_10"/>
<dbReference type="RefSeq" id="WP_013444599.1">
    <property type="nucleotide sequence ID" value="NC_014734.1"/>
</dbReference>
<reference key="1">
    <citation type="submission" date="2010-11" db="EMBL/GenBank/DDBJ databases">
        <title>The complete genome of Paludibacter propionicigenes DSM 17365.</title>
        <authorList>
            <consortium name="US DOE Joint Genome Institute (JGI-PGF)"/>
            <person name="Lucas S."/>
            <person name="Copeland A."/>
            <person name="Lapidus A."/>
            <person name="Bruce D."/>
            <person name="Goodwin L."/>
            <person name="Pitluck S."/>
            <person name="Kyrpides N."/>
            <person name="Mavromatis K."/>
            <person name="Ivanova N."/>
            <person name="Munk A.C."/>
            <person name="Brettin T."/>
            <person name="Detter J.C."/>
            <person name="Han C."/>
            <person name="Tapia R."/>
            <person name="Land M."/>
            <person name="Hauser L."/>
            <person name="Markowitz V."/>
            <person name="Cheng J.-F."/>
            <person name="Hugenholtz P."/>
            <person name="Woyke T."/>
            <person name="Wu D."/>
            <person name="Gronow S."/>
            <person name="Wellnitz S."/>
            <person name="Brambilla E."/>
            <person name="Klenk H.-P."/>
            <person name="Eisen J.A."/>
        </authorList>
    </citation>
    <scope>NUCLEOTIDE SEQUENCE</scope>
    <source>
        <strain>WB4</strain>
    </source>
</reference>
<dbReference type="Proteomes" id="UP000008718">
    <property type="component" value="Chromosome"/>
</dbReference>
<protein>
    <submittedName>
        <fullName evidence="2">Uncharacterized protein</fullName>
    </submittedName>
</protein>
<evidence type="ECO:0000313" key="3">
    <source>
        <dbReference type="Proteomes" id="UP000008718"/>
    </source>
</evidence>
<dbReference type="OrthoDB" id="1523789at2"/>
<sequence length="248" mass="28749">MLKRSRKRNQTLLTGIVLIICSGIISTIIYKHKSKNKYTPGVSTLCDHVKYANAPISPSNKLNDLNDIHLIHAQKNGLKRTFATNEEFLLKLDSLKNNLILFEVVETPYYQLKSLTHSQPYLIPEAIDMLNEIGYRFQQRLAEKKYNIYRFRITSLLRTEETQNKLSHRNTNATAHSAHLYGTTVDISYKNFYNTQKDTIESSYEAVQTLTKVLVEMRQECKFLAVRERKQSCFHLTVVVCKSIDNKN</sequence>
<organism evidence="2 3">
    <name type="scientific">Paludibacter propionicigenes (strain DSM 17365 / JCM 13257 / WB4)</name>
    <dbReference type="NCBI Taxonomy" id="694427"/>
    <lineage>
        <taxon>Bacteria</taxon>
        <taxon>Pseudomonadati</taxon>
        <taxon>Bacteroidota</taxon>
        <taxon>Bacteroidia</taxon>
        <taxon>Bacteroidales</taxon>
        <taxon>Paludibacteraceae</taxon>
        <taxon>Paludibacter</taxon>
    </lineage>
</organism>
<gene>
    <name evidence="2" type="ordered locus">Palpr_1081</name>
</gene>
<keyword evidence="1" id="KW-1133">Transmembrane helix</keyword>